<organism evidence="2 3">
    <name type="scientific">Gloeophyllum trabeum (strain ATCC 11539 / FP-39264 / Madison 617)</name>
    <name type="common">Brown rot fungus</name>
    <dbReference type="NCBI Taxonomy" id="670483"/>
    <lineage>
        <taxon>Eukaryota</taxon>
        <taxon>Fungi</taxon>
        <taxon>Dikarya</taxon>
        <taxon>Basidiomycota</taxon>
        <taxon>Agaricomycotina</taxon>
        <taxon>Agaricomycetes</taxon>
        <taxon>Gloeophyllales</taxon>
        <taxon>Gloeophyllaceae</taxon>
        <taxon>Gloeophyllum</taxon>
    </lineage>
</organism>
<feature type="region of interest" description="Disordered" evidence="1">
    <location>
        <begin position="365"/>
        <end position="463"/>
    </location>
</feature>
<feature type="compositionally biased region" description="Basic and acidic residues" evidence="1">
    <location>
        <begin position="78"/>
        <end position="98"/>
    </location>
</feature>
<name>S7Q7S5_GLOTA</name>
<evidence type="ECO:0000313" key="3">
    <source>
        <dbReference type="Proteomes" id="UP000030669"/>
    </source>
</evidence>
<dbReference type="EMBL" id="KB469301">
    <property type="protein sequence ID" value="EPQ55498.1"/>
    <property type="molecule type" value="Genomic_DNA"/>
</dbReference>
<accession>S7Q7S5</accession>
<feature type="region of interest" description="Disordered" evidence="1">
    <location>
        <begin position="44"/>
        <end position="100"/>
    </location>
</feature>
<dbReference type="GeneID" id="19301775"/>
<feature type="region of interest" description="Disordered" evidence="1">
    <location>
        <begin position="224"/>
        <end position="303"/>
    </location>
</feature>
<feature type="region of interest" description="Disordered" evidence="1">
    <location>
        <begin position="172"/>
        <end position="210"/>
    </location>
</feature>
<dbReference type="AlphaFoldDB" id="S7Q7S5"/>
<feature type="compositionally biased region" description="Polar residues" evidence="1">
    <location>
        <begin position="421"/>
        <end position="435"/>
    </location>
</feature>
<feature type="compositionally biased region" description="Polar residues" evidence="1">
    <location>
        <begin position="254"/>
        <end position="264"/>
    </location>
</feature>
<dbReference type="HOGENOM" id="CLU_590584_0_0_1"/>
<keyword evidence="3" id="KW-1185">Reference proteome</keyword>
<reference evidence="2 3" key="1">
    <citation type="journal article" date="2012" name="Science">
        <title>The Paleozoic origin of enzymatic lignin decomposition reconstructed from 31 fungal genomes.</title>
        <authorList>
            <person name="Floudas D."/>
            <person name="Binder M."/>
            <person name="Riley R."/>
            <person name="Barry K."/>
            <person name="Blanchette R.A."/>
            <person name="Henrissat B."/>
            <person name="Martinez A.T."/>
            <person name="Otillar R."/>
            <person name="Spatafora J.W."/>
            <person name="Yadav J.S."/>
            <person name="Aerts A."/>
            <person name="Benoit I."/>
            <person name="Boyd A."/>
            <person name="Carlson A."/>
            <person name="Copeland A."/>
            <person name="Coutinho P.M."/>
            <person name="de Vries R.P."/>
            <person name="Ferreira P."/>
            <person name="Findley K."/>
            <person name="Foster B."/>
            <person name="Gaskell J."/>
            <person name="Glotzer D."/>
            <person name="Gorecki P."/>
            <person name="Heitman J."/>
            <person name="Hesse C."/>
            <person name="Hori C."/>
            <person name="Igarashi K."/>
            <person name="Jurgens J.A."/>
            <person name="Kallen N."/>
            <person name="Kersten P."/>
            <person name="Kohler A."/>
            <person name="Kuees U."/>
            <person name="Kumar T.K.A."/>
            <person name="Kuo A."/>
            <person name="LaButti K."/>
            <person name="Larrondo L.F."/>
            <person name="Lindquist E."/>
            <person name="Ling A."/>
            <person name="Lombard V."/>
            <person name="Lucas S."/>
            <person name="Lundell T."/>
            <person name="Martin R."/>
            <person name="McLaughlin D.J."/>
            <person name="Morgenstern I."/>
            <person name="Morin E."/>
            <person name="Murat C."/>
            <person name="Nagy L.G."/>
            <person name="Nolan M."/>
            <person name="Ohm R.A."/>
            <person name="Patyshakuliyeva A."/>
            <person name="Rokas A."/>
            <person name="Ruiz-Duenas F.J."/>
            <person name="Sabat G."/>
            <person name="Salamov A."/>
            <person name="Samejima M."/>
            <person name="Schmutz J."/>
            <person name="Slot J.C."/>
            <person name="St John F."/>
            <person name="Stenlid J."/>
            <person name="Sun H."/>
            <person name="Sun S."/>
            <person name="Syed K."/>
            <person name="Tsang A."/>
            <person name="Wiebenga A."/>
            <person name="Young D."/>
            <person name="Pisabarro A."/>
            <person name="Eastwood D.C."/>
            <person name="Martin F."/>
            <person name="Cullen D."/>
            <person name="Grigoriev I.V."/>
            <person name="Hibbett D.S."/>
        </authorList>
    </citation>
    <scope>NUCLEOTIDE SEQUENCE [LARGE SCALE GENOMIC DNA]</scope>
    <source>
        <strain evidence="2 3">ATCC 11539</strain>
    </source>
</reference>
<evidence type="ECO:0000256" key="1">
    <source>
        <dbReference type="SAM" id="MobiDB-lite"/>
    </source>
</evidence>
<feature type="compositionally biased region" description="Basic and acidic residues" evidence="1">
    <location>
        <begin position="384"/>
        <end position="401"/>
    </location>
</feature>
<dbReference type="Proteomes" id="UP000030669">
    <property type="component" value="Unassembled WGS sequence"/>
</dbReference>
<feature type="compositionally biased region" description="Low complexity" evidence="1">
    <location>
        <begin position="50"/>
        <end position="66"/>
    </location>
</feature>
<dbReference type="KEGG" id="gtr:GLOTRDRAFT_128729"/>
<feature type="compositionally biased region" description="Polar residues" evidence="1">
    <location>
        <begin position="191"/>
        <end position="208"/>
    </location>
</feature>
<gene>
    <name evidence="2" type="ORF">GLOTRDRAFT_128729</name>
</gene>
<proteinExistence type="predicted"/>
<feature type="compositionally biased region" description="Basic and acidic residues" evidence="1">
    <location>
        <begin position="365"/>
        <end position="374"/>
    </location>
</feature>
<dbReference type="RefSeq" id="XP_007865585.1">
    <property type="nucleotide sequence ID" value="XM_007867394.1"/>
</dbReference>
<sequence>MSDQRRRIEDSESLRPPRWRMGRFVVSLLAKANSARALPQALHANDAKLSSSSTTPSVSTAAPQASGSPWSTDDVSDGQEHDIVNHHTEGENNPKDVSTDDSAVSLGILVDGVESGSTADGASLQVSVTPAEVVSGALVGVVAPAALAYGQPQSGEDGNVAAAANTPPLTGSAKVNSTAAPPQVPTAGNAKLSTSTAVTSGSPSSVGHISNGEEANAAADYSIRGDAEPHGSPMAKGAEASGELDDGVEDRSQVEGTSLRSTTPLEDLSEAYDRGTNGGSAEESTASEAPVSAPAHRSEVAAENRSLAAMTPAEIALDALDDVVSHGPLAPSSALSVGEMDGTSAAPNANVKKIDEPTYLQAPMKAKDALESMSERQGSASTIRCDRVTRSSKVKAEDHQSLSRASATPPKNKRKYLGEDNGSSCTTMRENSTVGHESPLKAEPRNGQAVPSVKAKRMKTEKP</sequence>
<evidence type="ECO:0000313" key="2">
    <source>
        <dbReference type="EMBL" id="EPQ55498.1"/>
    </source>
</evidence>
<protein>
    <submittedName>
        <fullName evidence="2">Uncharacterized protein</fullName>
    </submittedName>
</protein>